<evidence type="ECO:0000259" key="3">
    <source>
        <dbReference type="Pfam" id="PF10756"/>
    </source>
</evidence>
<feature type="compositionally biased region" description="Low complexity" evidence="1">
    <location>
        <begin position="1"/>
        <end position="13"/>
    </location>
</feature>
<keyword evidence="2" id="KW-0472">Membrane</keyword>
<dbReference type="RefSeq" id="WP_273052153.1">
    <property type="nucleotide sequence ID" value="NZ_DAITTW010000052.1"/>
</dbReference>
<dbReference type="EMBL" id="DQID01000233">
    <property type="protein sequence ID" value="HCT14898.1"/>
    <property type="molecule type" value="Genomic_DNA"/>
</dbReference>
<dbReference type="STRING" id="863239.GCA_000213935_02348"/>
<dbReference type="Proteomes" id="UP000261739">
    <property type="component" value="Unassembled WGS sequence"/>
</dbReference>
<comment type="caution">
    <text evidence="4">The sequence shown here is derived from an EMBL/GenBank/DDBJ whole genome shotgun (WGS) entry which is preliminary data.</text>
</comment>
<dbReference type="AlphaFoldDB" id="A0A3D4T051"/>
<evidence type="ECO:0000313" key="4">
    <source>
        <dbReference type="EMBL" id="HCT14898.1"/>
    </source>
</evidence>
<evidence type="ECO:0000313" key="5">
    <source>
        <dbReference type="Proteomes" id="UP000261739"/>
    </source>
</evidence>
<accession>A0A3D4T051</accession>
<dbReference type="InterPro" id="IPR019692">
    <property type="entry name" value="CFP-6_PH"/>
</dbReference>
<feature type="transmembrane region" description="Helical" evidence="2">
    <location>
        <begin position="33"/>
        <end position="65"/>
    </location>
</feature>
<name>A0A3D4T051_9CORY</name>
<protein>
    <recommendedName>
        <fullName evidence="3">Low molecular weight protein antigen 6 PH domain-containing protein</fullName>
    </recommendedName>
</protein>
<gene>
    <name evidence="4" type="ORF">DIW82_08985</name>
</gene>
<reference evidence="4 5" key="1">
    <citation type="journal article" date="2018" name="Nat. Biotechnol.">
        <title>A standardized bacterial taxonomy based on genome phylogeny substantially revises the tree of life.</title>
        <authorList>
            <person name="Parks D.H."/>
            <person name="Chuvochina M."/>
            <person name="Waite D.W."/>
            <person name="Rinke C."/>
            <person name="Skarshewski A."/>
            <person name="Chaumeil P.A."/>
            <person name="Hugenholtz P."/>
        </authorList>
    </citation>
    <scope>NUCLEOTIDE SEQUENCE [LARGE SCALE GENOMIC DNA]</scope>
    <source>
        <strain evidence="4">UBA11247</strain>
    </source>
</reference>
<dbReference type="Pfam" id="PF10756">
    <property type="entry name" value="bPH_6"/>
    <property type="match status" value="1"/>
</dbReference>
<evidence type="ECO:0000256" key="1">
    <source>
        <dbReference type="SAM" id="MobiDB-lite"/>
    </source>
</evidence>
<keyword evidence="2" id="KW-1133">Transmembrane helix</keyword>
<sequence length="196" mass="21759">MSSPDSTDTSPDAAPDRNSTYRTGPDRGNLVPALLMLGLSLIGIAYTPFLVWLPLLPILFIVYILRCRTIVDATGISARYMLRPGRSLVWDEFKALRFTRGGKALAVRTDGTSFPLPGVSFNSLVTLAEVTGGRIPDPVTPGITASDDKVKVVNRDSGDTVLMDKDDYDEYEARRRTATLAREELRRREEEQRPRT</sequence>
<proteinExistence type="predicted"/>
<evidence type="ECO:0000256" key="2">
    <source>
        <dbReference type="SAM" id="Phobius"/>
    </source>
</evidence>
<organism evidence="4 5">
    <name type="scientific">Corynebacterium nuruki</name>
    <dbReference type="NCBI Taxonomy" id="1032851"/>
    <lineage>
        <taxon>Bacteria</taxon>
        <taxon>Bacillati</taxon>
        <taxon>Actinomycetota</taxon>
        <taxon>Actinomycetes</taxon>
        <taxon>Mycobacteriales</taxon>
        <taxon>Corynebacteriaceae</taxon>
        <taxon>Corynebacterium</taxon>
    </lineage>
</organism>
<keyword evidence="2" id="KW-0812">Transmembrane</keyword>
<feature type="domain" description="Low molecular weight protein antigen 6 PH" evidence="3">
    <location>
        <begin position="66"/>
        <end position="137"/>
    </location>
</feature>
<feature type="region of interest" description="Disordered" evidence="1">
    <location>
        <begin position="1"/>
        <end position="24"/>
    </location>
</feature>